<sequence>MRQEDQVYLIVVGFAHLPKGTPLYEVHKYIASVLKVNTNNHTIVDASFNYLLPLTNEFITTLIKNYKVTDGLEPISKIIEKHYVATEQKALIQSLNACFERYYEHCKKHKITFNH</sequence>
<dbReference type="Pfam" id="PF12986">
    <property type="entry name" value="DUF3870"/>
    <property type="match status" value="1"/>
</dbReference>
<dbReference type="RefSeq" id="WP_103210117.1">
    <property type="nucleotide sequence ID" value="NZ_CAJUZQ010000035.1"/>
</dbReference>
<dbReference type="InterPro" id="IPR024617">
    <property type="entry name" value="DUF3870"/>
</dbReference>
<dbReference type="KEGG" id="sfq:C7J90_05215"/>
<gene>
    <name evidence="3" type="ORF">DOS76_07280</name>
    <name evidence="2" type="ORF">DOS83_04320</name>
</gene>
<feature type="domain" description="DUF3870" evidence="1">
    <location>
        <begin position="10"/>
        <end position="102"/>
    </location>
</feature>
<dbReference type="AlphaFoldDB" id="A0A2K3Z900"/>
<dbReference type="Proteomes" id="UP000256337">
    <property type="component" value="Unassembled WGS sequence"/>
</dbReference>
<dbReference type="EMBL" id="QKYD01000110">
    <property type="protein sequence ID" value="REI21241.1"/>
    <property type="molecule type" value="Genomic_DNA"/>
</dbReference>
<evidence type="ECO:0000259" key="1">
    <source>
        <dbReference type="Pfam" id="PF12986"/>
    </source>
</evidence>
<proteinExistence type="predicted"/>
<comment type="caution">
    <text evidence="2">The sequence shown here is derived from an EMBL/GenBank/DDBJ whole genome shotgun (WGS) entry which is preliminary data.</text>
</comment>
<organism evidence="2 5">
    <name type="scientific">Staphylococcus felis</name>
    <dbReference type="NCBI Taxonomy" id="46127"/>
    <lineage>
        <taxon>Bacteria</taxon>
        <taxon>Bacillati</taxon>
        <taxon>Bacillota</taxon>
        <taxon>Bacilli</taxon>
        <taxon>Bacillales</taxon>
        <taxon>Staphylococcaceae</taxon>
        <taxon>Staphylococcus</taxon>
    </lineage>
</organism>
<evidence type="ECO:0000313" key="4">
    <source>
        <dbReference type="Proteomes" id="UP000256337"/>
    </source>
</evidence>
<evidence type="ECO:0000313" key="5">
    <source>
        <dbReference type="Proteomes" id="UP000256562"/>
    </source>
</evidence>
<evidence type="ECO:0000313" key="3">
    <source>
        <dbReference type="EMBL" id="REI21241.1"/>
    </source>
</evidence>
<dbReference type="EMBL" id="QKXQ01000200">
    <property type="protein sequence ID" value="REH97494.1"/>
    <property type="molecule type" value="Genomic_DNA"/>
</dbReference>
<dbReference type="GeneID" id="48057617"/>
<accession>A0A2K3Z900</accession>
<reference evidence="4 5" key="1">
    <citation type="journal article" date="2018" name="Vet. Microbiol.">
        <title>Characterisation of Staphylococcus felis isolated from cats using whole genome sequencing.</title>
        <authorList>
            <person name="Worthing K."/>
            <person name="Pang S."/>
            <person name="Trott D.J."/>
            <person name="Abraham S."/>
            <person name="Coombs G.W."/>
            <person name="Jordan D."/>
            <person name="McIntyre L."/>
            <person name="Davies M.R."/>
            <person name="Norris J."/>
        </authorList>
    </citation>
    <scope>NUCLEOTIDE SEQUENCE [LARGE SCALE GENOMIC DNA]</scope>
    <source>
        <strain evidence="3 4">F25</strain>
        <strain evidence="2 5">F9</strain>
    </source>
</reference>
<protein>
    <submittedName>
        <fullName evidence="2">DUF3870 domain-containing protein</fullName>
    </submittedName>
</protein>
<dbReference type="OrthoDB" id="1682751at2"/>
<dbReference type="Proteomes" id="UP000256562">
    <property type="component" value="Unassembled WGS sequence"/>
</dbReference>
<name>A0A2K3Z900_9STAP</name>
<evidence type="ECO:0000313" key="2">
    <source>
        <dbReference type="EMBL" id="REH97494.1"/>
    </source>
</evidence>